<name>A0ABW3IMS5_9RHOB</name>
<feature type="transmembrane region" description="Helical" evidence="2">
    <location>
        <begin position="90"/>
        <end position="110"/>
    </location>
</feature>
<evidence type="ECO:0000256" key="2">
    <source>
        <dbReference type="SAM" id="Phobius"/>
    </source>
</evidence>
<keyword evidence="2" id="KW-1133">Transmembrane helix</keyword>
<organism evidence="3 4">
    <name type="scientific">Tropicimonas aquimaris</name>
    <dbReference type="NCBI Taxonomy" id="914152"/>
    <lineage>
        <taxon>Bacteria</taxon>
        <taxon>Pseudomonadati</taxon>
        <taxon>Pseudomonadota</taxon>
        <taxon>Alphaproteobacteria</taxon>
        <taxon>Rhodobacterales</taxon>
        <taxon>Roseobacteraceae</taxon>
        <taxon>Tropicimonas</taxon>
    </lineage>
</organism>
<dbReference type="RefSeq" id="WP_386073731.1">
    <property type="nucleotide sequence ID" value="NZ_JBHTJT010000008.1"/>
</dbReference>
<comment type="caution">
    <text evidence="3">The sequence shown here is derived from an EMBL/GenBank/DDBJ whole genome shotgun (WGS) entry which is preliminary data.</text>
</comment>
<feature type="region of interest" description="Disordered" evidence="1">
    <location>
        <begin position="1"/>
        <end position="32"/>
    </location>
</feature>
<reference evidence="4" key="1">
    <citation type="journal article" date="2019" name="Int. J. Syst. Evol. Microbiol.">
        <title>The Global Catalogue of Microorganisms (GCM) 10K type strain sequencing project: providing services to taxonomists for standard genome sequencing and annotation.</title>
        <authorList>
            <consortium name="The Broad Institute Genomics Platform"/>
            <consortium name="The Broad Institute Genome Sequencing Center for Infectious Disease"/>
            <person name="Wu L."/>
            <person name="Ma J."/>
        </authorList>
    </citation>
    <scope>NUCLEOTIDE SEQUENCE [LARGE SCALE GENOMIC DNA]</scope>
    <source>
        <strain evidence="4">CCUG 60524</strain>
    </source>
</reference>
<keyword evidence="2" id="KW-0812">Transmembrane</keyword>
<evidence type="ECO:0000256" key="1">
    <source>
        <dbReference type="SAM" id="MobiDB-lite"/>
    </source>
</evidence>
<dbReference type="Proteomes" id="UP001597108">
    <property type="component" value="Unassembled WGS sequence"/>
</dbReference>
<accession>A0ABW3IMS5</accession>
<feature type="transmembrane region" description="Helical" evidence="2">
    <location>
        <begin position="65"/>
        <end position="84"/>
    </location>
</feature>
<sequence length="138" mass="15066">MSGKTGSETDALPGGASRPAPSATPEPTKDGWEEWENLALEGDDRKRAPVFLGRDIYRRRRIMDAARLLPALGTALLLLPMLWARNHGTAAGVVYLFLVWFGLILAAAYLSRRLSEPLRQVDRPEQDAPEVASEPGSG</sequence>
<evidence type="ECO:0000313" key="3">
    <source>
        <dbReference type="EMBL" id="MFD0979392.1"/>
    </source>
</evidence>
<protein>
    <submittedName>
        <fullName evidence="3">Uncharacterized protein</fullName>
    </submittedName>
</protein>
<keyword evidence="2" id="KW-0472">Membrane</keyword>
<keyword evidence="4" id="KW-1185">Reference proteome</keyword>
<proteinExistence type="predicted"/>
<gene>
    <name evidence="3" type="ORF">ACFQ2S_06950</name>
</gene>
<evidence type="ECO:0000313" key="4">
    <source>
        <dbReference type="Proteomes" id="UP001597108"/>
    </source>
</evidence>
<dbReference type="EMBL" id="JBHTJT010000008">
    <property type="protein sequence ID" value="MFD0979392.1"/>
    <property type="molecule type" value="Genomic_DNA"/>
</dbReference>